<gene>
    <name evidence="2" type="ORF">DFP72DRAFT_850569</name>
</gene>
<keyword evidence="3" id="KW-1185">Reference proteome</keyword>
<dbReference type="EMBL" id="JACGCI010000048">
    <property type="protein sequence ID" value="KAF6751742.1"/>
    <property type="molecule type" value="Genomic_DNA"/>
</dbReference>
<feature type="region of interest" description="Disordered" evidence="1">
    <location>
        <begin position="342"/>
        <end position="363"/>
    </location>
</feature>
<protein>
    <submittedName>
        <fullName evidence="2">Uncharacterized protein</fullName>
    </submittedName>
</protein>
<sequence length="363" mass="40746">MPAVHSRWYILDEHDSSAKFCKRDVRNSWRTSFLNGMDLDGEIRQSMESTLLSTATLSTCAVCGNKSNPFTLPQWLDFEYNYPGDAHAYFSRFCWCQTQAACYDASDEAHLHLHLLRRFSTLELFRSRNYVGISDSPGPRCAYQGQGVERLGFGSGTRRLVMLVVGTPAQLPRLDRCEDDTGQLCIQTHNRFTSRDLRSRIGTQPSDAAQVCQRGGSKKRQVKLTDLPHRTELDPTHTCVADSSKRPRSTCRNGYDWHRMEVGMRVKMRAVEIERGSHRRGEHRNTHDLVNILATPWLRYARSATDATGSNESSVSIERLPRSPILGADAGFSLGPITHSFAEGEATSTSGAAHTMRPTPRVP</sequence>
<name>A0A8H6M525_9AGAR</name>
<dbReference type="Proteomes" id="UP000521943">
    <property type="component" value="Unassembled WGS sequence"/>
</dbReference>
<evidence type="ECO:0000313" key="3">
    <source>
        <dbReference type="Proteomes" id="UP000521943"/>
    </source>
</evidence>
<accession>A0A8H6M525</accession>
<evidence type="ECO:0000313" key="2">
    <source>
        <dbReference type="EMBL" id="KAF6751742.1"/>
    </source>
</evidence>
<evidence type="ECO:0000256" key="1">
    <source>
        <dbReference type="SAM" id="MobiDB-lite"/>
    </source>
</evidence>
<dbReference type="AlphaFoldDB" id="A0A8H6M525"/>
<reference evidence="2 3" key="1">
    <citation type="submission" date="2020-07" db="EMBL/GenBank/DDBJ databases">
        <title>Comparative genomics of pyrophilous fungi reveals a link between fire events and developmental genes.</title>
        <authorList>
            <consortium name="DOE Joint Genome Institute"/>
            <person name="Steindorff A.S."/>
            <person name="Carver A."/>
            <person name="Calhoun S."/>
            <person name="Stillman K."/>
            <person name="Liu H."/>
            <person name="Lipzen A."/>
            <person name="Pangilinan J."/>
            <person name="Labutti K."/>
            <person name="Bruns T.D."/>
            <person name="Grigoriev I.V."/>
        </authorList>
    </citation>
    <scope>NUCLEOTIDE SEQUENCE [LARGE SCALE GENOMIC DNA]</scope>
    <source>
        <strain evidence="2 3">CBS 144469</strain>
    </source>
</reference>
<comment type="caution">
    <text evidence="2">The sequence shown here is derived from an EMBL/GenBank/DDBJ whole genome shotgun (WGS) entry which is preliminary data.</text>
</comment>
<proteinExistence type="predicted"/>
<organism evidence="2 3">
    <name type="scientific">Ephemerocybe angulata</name>
    <dbReference type="NCBI Taxonomy" id="980116"/>
    <lineage>
        <taxon>Eukaryota</taxon>
        <taxon>Fungi</taxon>
        <taxon>Dikarya</taxon>
        <taxon>Basidiomycota</taxon>
        <taxon>Agaricomycotina</taxon>
        <taxon>Agaricomycetes</taxon>
        <taxon>Agaricomycetidae</taxon>
        <taxon>Agaricales</taxon>
        <taxon>Agaricineae</taxon>
        <taxon>Psathyrellaceae</taxon>
        <taxon>Ephemerocybe</taxon>
    </lineage>
</organism>